<dbReference type="RefSeq" id="WP_344638709.1">
    <property type="nucleotide sequence ID" value="NZ_BAAATR010000024.1"/>
</dbReference>
<dbReference type="Gene3D" id="2.60.40.3710">
    <property type="match status" value="1"/>
</dbReference>
<keyword evidence="2" id="KW-0808">Transferase</keyword>
<dbReference type="PROSITE" id="PS51257">
    <property type="entry name" value="PROKAR_LIPOPROTEIN"/>
    <property type="match status" value="1"/>
</dbReference>
<evidence type="ECO:0000256" key="5">
    <source>
        <dbReference type="ARBA" id="ARBA00023315"/>
    </source>
</evidence>
<reference evidence="11" key="1">
    <citation type="journal article" date="2019" name="Int. J. Syst. Evol. Microbiol.">
        <title>The Global Catalogue of Microorganisms (GCM) 10K type strain sequencing project: providing services to taxonomists for standard genome sequencing and annotation.</title>
        <authorList>
            <consortium name="The Broad Institute Genomics Platform"/>
            <consortium name="The Broad Institute Genome Sequencing Center for Infectious Disease"/>
            <person name="Wu L."/>
            <person name="Ma J."/>
        </authorList>
    </citation>
    <scope>NUCLEOTIDE SEQUENCE [LARGE SCALE GENOMIC DNA]</scope>
    <source>
        <strain evidence="11">JCM 7356</strain>
    </source>
</reference>
<dbReference type="Gene3D" id="2.40.440.10">
    <property type="entry name" value="L,D-transpeptidase catalytic domain-like"/>
    <property type="match status" value="1"/>
</dbReference>
<dbReference type="CDD" id="cd16913">
    <property type="entry name" value="YkuD_like"/>
    <property type="match status" value="1"/>
</dbReference>
<feature type="active site" description="Proton donor/acceptor" evidence="7">
    <location>
        <position position="348"/>
    </location>
</feature>
<keyword evidence="5" id="KW-0012">Acyltransferase</keyword>
<evidence type="ECO:0000256" key="6">
    <source>
        <dbReference type="ARBA" id="ARBA00023316"/>
    </source>
</evidence>
<evidence type="ECO:0000259" key="9">
    <source>
        <dbReference type="PROSITE" id="PS52029"/>
    </source>
</evidence>
<dbReference type="Pfam" id="PF03734">
    <property type="entry name" value="YkuD"/>
    <property type="match status" value="1"/>
</dbReference>
<comment type="caution">
    <text evidence="10">The sequence shown here is derived from an EMBL/GenBank/DDBJ whole genome shotgun (WGS) entry which is preliminary data.</text>
</comment>
<dbReference type="EMBL" id="BAAATR010000024">
    <property type="protein sequence ID" value="GAA2259527.1"/>
    <property type="molecule type" value="Genomic_DNA"/>
</dbReference>
<keyword evidence="11" id="KW-1185">Reference proteome</keyword>
<evidence type="ECO:0000256" key="2">
    <source>
        <dbReference type="ARBA" id="ARBA00022679"/>
    </source>
</evidence>
<name>A0ABP5REF3_9ACTN</name>
<proteinExistence type="predicted"/>
<evidence type="ECO:0000256" key="7">
    <source>
        <dbReference type="PROSITE-ProRule" id="PRU01373"/>
    </source>
</evidence>
<accession>A0ABP5REF3</accession>
<evidence type="ECO:0000256" key="8">
    <source>
        <dbReference type="SAM" id="MobiDB-lite"/>
    </source>
</evidence>
<dbReference type="InterPro" id="IPR041280">
    <property type="entry name" value="Big_10"/>
</dbReference>
<evidence type="ECO:0000256" key="1">
    <source>
        <dbReference type="ARBA" id="ARBA00004752"/>
    </source>
</evidence>
<dbReference type="PANTHER" id="PTHR30582">
    <property type="entry name" value="L,D-TRANSPEPTIDASE"/>
    <property type="match status" value="1"/>
</dbReference>
<protein>
    <submittedName>
        <fullName evidence="10">Ig-like domain-containing protein</fullName>
    </submittedName>
</protein>
<feature type="compositionally biased region" description="Low complexity" evidence="8">
    <location>
        <begin position="56"/>
        <end position="70"/>
    </location>
</feature>
<dbReference type="Pfam" id="PF17964">
    <property type="entry name" value="Big_10"/>
    <property type="match status" value="1"/>
</dbReference>
<evidence type="ECO:0000313" key="11">
    <source>
        <dbReference type="Proteomes" id="UP001500305"/>
    </source>
</evidence>
<dbReference type="SUPFAM" id="SSF141523">
    <property type="entry name" value="L,D-transpeptidase catalytic domain-like"/>
    <property type="match status" value="1"/>
</dbReference>
<comment type="pathway">
    <text evidence="1 7">Cell wall biogenesis; peptidoglycan biosynthesis.</text>
</comment>
<feature type="region of interest" description="Disordered" evidence="8">
    <location>
        <begin position="42"/>
        <end position="70"/>
    </location>
</feature>
<dbReference type="Proteomes" id="UP001500305">
    <property type="component" value="Unassembled WGS sequence"/>
</dbReference>
<evidence type="ECO:0000256" key="4">
    <source>
        <dbReference type="ARBA" id="ARBA00022984"/>
    </source>
</evidence>
<sequence>MTAPEKRQSPTVGGWSRRGVLAGLLSAPLVLVAGCDGKTRAGSAAGSGAGAGTGAGDAASAGASAAPAPKASTAKITVSPADGTTDASFSRPVTVGVADGTLASVRLVDADGDEVAGRLAPDGSGWTSTGRLGSGTEYRLAAVAADGDELRADVDTRFTTATPARTFTGYFSPEDGSVVGVGMPVTIRFSEPVTNRRVVEQAITVTADSGVEIVGHWFSSTRLDFRPAQYWAKGTEVTVKLRLKDVEGATGVYGTQSRDVRFTVGRSQTSVADLGAGTLTVTTDGVVTATYPIIGGSPQHRTWAGKLVISEQYQQTRMDSSTVGLGDEYDIPDVPHAQRLTTSGTFIHGNYWSPASAFGRANTSHGCIALRDVKGAGDPGASGAKFFRSSMVGDVVEVVNSGDRTVDPSNGLNGWNLSWADWRAGSAL</sequence>
<feature type="compositionally biased region" description="Gly residues" evidence="8">
    <location>
        <begin position="45"/>
        <end position="55"/>
    </location>
</feature>
<dbReference type="InterPro" id="IPR005490">
    <property type="entry name" value="LD_TPept_cat_dom"/>
</dbReference>
<organism evidence="10 11">
    <name type="scientific">Kitasatospora cystarginea</name>
    <dbReference type="NCBI Taxonomy" id="58350"/>
    <lineage>
        <taxon>Bacteria</taxon>
        <taxon>Bacillati</taxon>
        <taxon>Actinomycetota</taxon>
        <taxon>Actinomycetes</taxon>
        <taxon>Kitasatosporales</taxon>
        <taxon>Streptomycetaceae</taxon>
        <taxon>Kitasatospora</taxon>
    </lineage>
</organism>
<evidence type="ECO:0000256" key="3">
    <source>
        <dbReference type="ARBA" id="ARBA00022960"/>
    </source>
</evidence>
<evidence type="ECO:0000313" key="10">
    <source>
        <dbReference type="EMBL" id="GAA2259527.1"/>
    </source>
</evidence>
<gene>
    <name evidence="10" type="ORF">GCM10010430_49510</name>
</gene>
<keyword evidence="6 7" id="KW-0961">Cell wall biogenesis/degradation</keyword>
<dbReference type="PROSITE" id="PS52029">
    <property type="entry name" value="LD_TPASE"/>
    <property type="match status" value="1"/>
</dbReference>
<feature type="domain" description="L,D-TPase catalytic" evidence="9">
    <location>
        <begin position="268"/>
        <end position="399"/>
    </location>
</feature>
<dbReference type="PANTHER" id="PTHR30582:SF2">
    <property type="entry name" value="L,D-TRANSPEPTIDASE YCIB-RELATED"/>
    <property type="match status" value="1"/>
</dbReference>
<dbReference type="InterPro" id="IPR050979">
    <property type="entry name" value="LD-transpeptidase"/>
</dbReference>
<dbReference type="InterPro" id="IPR038063">
    <property type="entry name" value="Transpep_catalytic_dom"/>
</dbReference>
<dbReference type="CDD" id="cd13432">
    <property type="entry name" value="LDT_IgD_like_2"/>
    <property type="match status" value="1"/>
</dbReference>
<keyword evidence="4 7" id="KW-0573">Peptidoglycan synthesis</keyword>
<keyword evidence="3 7" id="KW-0133">Cell shape</keyword>
<dbReference type="Gene3D" id="2.60.40.3780">
    <property type="match status" value="1"/>
</dbReference>
<feature type="active site" description="Nucleophile" evidence="7">
    <location>
        <position position="367"/>
    </location>
</feature>